<reference evidence="4" key="1">
    <citation type="submission" date="2016-10" db="EMBL/GenBank/DDBJ databases">
        <authorList>
            <person name="de Groot N.N."/>
        </authorList>
    </citation>
    <scope>NUCLEOTIDE SEQUENCE [LARGE SCALE GENOMIC DNA]</scope>
    <source>
        <strain evidence="4">CPCC 202695</strain>
    </source>
</reference>
<dbReference type="Proteomes" id="UP000199482">
    <property type="component" value="Chromosome I"/>
</dbReference>
<evidence type="ECO:0000313" key="6">
    <source>
        <dbReference type="Proteomes" id="UP000893823"/>
    </source>
</evidence>
<dbReference type="Pfam" id="PF00535">
    <property type="entry name" value="Glycos_transf_2"/>
    <property type="match status" value="1"/>
</dbReference>
<dbReference type="CDD" id="cd00761">
    <property type="entry name" value="Glyco_tranf_GTA_type"/>
    <property type="match status" value="1"/>
</dbReference>
<dbReference type="Proteomes" id="UP000893823">
    <property type="component" value="Unassembled WGS sequence"/>
</dbReference>
<dbReference type="STRING" id="589382.SAMN04489721_3024"/>
<evidence type="ECO:0000259" key="2">
    <source>
        <dbReference type="Pfam" id="PF00535"/>
    </source>
</evidence>
<dbReference type="InterPro" id="IPR050834">
    <property type="entry name" value="Glycosyltransf_2"/>
</dbReference>
<proteinExistence type="predicted"/>
<dbReference type="GO" id="GO:0016740">
    <property type="term" value="F:transferase activity"/>
    <property type="evidence" value="ECO:0007669"/>
    <property type="project" value="UniProtKB-KW"/>
</dbReference>
<dbReference type="PANTHER" id="PTHR43685">
    <property type="entry name" value="GLYCOSYLTRANSFERASE"/>
    <property type="match status" value="1"/>
</dbReference>
<evidence type="ECO:0000256" key="1">
    <source>
        <dbReference type="SAM" id="MobiDB-lite"/>
    </source>
</evidence>
<reference evidence="5" key="2">
    <citation type="submission" date="2016-10" db="EMBL/GenBank/DDBJ databases">
        <authorList>
            <person name="Varghese N."/>
            <person name="Submissions S."/>
        </authorList>
    </citation>
    <scope>NUCLEOTIDE SEQUENCE [LARGE SCALE GENOMIC DNA]</scope>
    <source>
        <strain evidence="5">CPCC 202695</strain>
    </source>
</reference>
<protein>
    <submittedName>
        <fullName evidence="3">Glycosyltransferase involved in cell wall biosynthesis</fullName>
    </submittedName>
    <submittedName>
        <fullName evidence="4">Glycosyltransferase involved in cell wall bisynthesis</fullName>
    </submittedName>
</protein>
<dbReference type="InterPro" id="IPR001173">
    <property type="entry name" value="Glyco_trans_2-like"/>
</dbReference>
<dbReference type="EMBL" id="LT629755">
    <property type="protein sequence ID" value="SDT29192.1"/>
    <property type="molecule type" value="Genomic_DNA"/>
</dbReference>
<sequence>MQSVSVVIPAFNPGSYLADAVESAVSQVPFPLEVLVIDDGSTEPLIVPNHPLVRVIRQENAGVSAARNRGIREARGDLVAFLDADDVWYPGKLAAQIALMRPEIGLCSCNFDVIEPSGTREGWGGHGGHYRQLLRGNSIHTSCAIARRSLLLEVGGFDETLTHSEEWGTWLDIARRSGLDHADGVFVGYRLHDRNASTDYRRMWCGAMKVLWRHRSTDALRGVRRAGQIYGPQAFDAFRSTRRSAHLLWACALSPGFVLRQARRRLPSHKRRADPAARSRGDGAGPVSERKP</sequence>
<keyword evidence="6" id="KW-1185">Reference proteome</keyword>
<accession>A0A1H1Z6P9</accession>
<reference evidence="3" key="3">
    <citation type="submission" date="2022-06" db="EMBL/GenBank/DDBJ databases">
        <title>Genomic Encyclopedia of Type Strains, Phase III (KMG-III): the genomes of soil and plant-associated and newly described type strains.</title>
        <authorList>
            <person name="Whitman W."/>
        </authorList>
    </citation>
    <scope>NUCLEOTIDE SEQUENCE</scope>
    <source>
        <strain evidence="3">CPCC 202695</strain>
    </source>
</reference>
<feature type="region of interest" description="Disordered" evidence="1">
    <location>
        <begin position="264"/>
        <end position="292"/>
    </location>
</feature>
<name>A0A1H1Z6P9_9MICO</name>
<keyword evidence="4" id="KW-0808">Transferase</keyword>
<dbReference type="Gene3D" id="3.90.550.10">
    <property type="entry name" value="Spore Coat Polysaccharide Biosynthesis Protein SpsA, Chain A"/>
    <property type="match status" value="1"/>
</dbReference>
<dbReference type="InterPro" id="IPR029044">
    <property type="entry name" value="Nucleotide-diphossugar_trans"/>
</dbReference>
<feature type="domain" description="Glycosyltransferase 2-like" evidence="2">
    <location>
        <begin position="5"/>
        <end position="126"/>
    </location>
</feature>
<dbReference type="GO" id="GO:0044010">
    <property type="term" value="P:single-species biofilm formation"/>
    <property type="evidence" value="ECO:0007669"/>
    <property type="project" value="TreeGrafter"/>
</dbReference>
<evidence type="ECO:0000313" key="3">
    <source>
        <dbReference type="EMBL" id="MCP2366945.1"/>
    </source>
</evidence>
<dbReference type="SUPFAM" id="SSF53448">
    <property type="entry name" value="Nucleotide-diphospho-sugar transferases"/>
    <property type="match status" value="1"/>
</dbReference>
<organism evidence="4 5">
    <name type="scientific">Agromyces flavus</name>
    <dbReference type="NCBI Taxonomy" id="589382"/>
    <lineage>
        <taxon>Bacteria</taxon>
        <taxon>Bacillati</taxon>
        <taxon>Actinomycetota</taxon>
        <taxon>Actinomycetes</taxon>
        <taxon>Micrococcales</taxon>
        <taxon>Microbacteriaceae</taxon>
        <taxon>Agromyces</taxon>
    </lineage>
</organism>
<dbReference type="EMBL" id="SODL02000002">
    <property type="protein sequence ID" value="MCP2366945.1"/>
    <property type="molecule type" value="Genomic_DNA"/>
</dbReference>
<gene>
    <name evidence="3" type="ORF">BCL57_001099</name>
    <name evidence="4" type="ORF">SAMN04489721_3024</name>
</gene>
<evidence type="ECO:0000313" key="4">
    <source>
        <dbReference type="EMBL" id="SDT29192.1"/>
    </source>
</evidence>
<evidence type="ECO:0000313" key="5">
    <source>
        <dbReference type="Proteomes" id="UP000199482"/>
    </source>
</evidence>
<dbReference type="RefSeq" id="WP_092674183.1">
    <property type="nucleotide sequence ID" value="NZ_BMDN01000002.1"/>
</dbReference>
<dbReference type="OrthoDB" id="153025at2"/>
<dbReference type="PANTHER" id="PTHR43685:SF2">
    <property type="entry name" value="GLYCOSYLTRANSFERASE 2-LIKE DOMAIN-CONTAINING PROTEIN"/>
    <property type="match status" value="1"/>
</dbReference>
<dbReference type="AlphaFoldDB" id="A0A1H1Z6P9"/>